<evidence type="ECO:0000256" key="1">
    <source>
        <dbReference type="SAM" id="Phobius"/>
    </source>
</evidence>
<feature type="transmembrane region" description="Helical" evidence="1">
    <location>
        <begin position="109"/>
        <end position="130"/>
    </location>
</feature>
<proteinExistence type="predicted"/>
<sequence length="133" mass="15089">MALHPRSLVSRVLTHGTHARLAGGSSVWWRCGGCAREKKPFLFFLAMRLRMMGLGLLEWKLRGGGRLMSFYGEFVRGLVSWVEGDGKWREVGLETSLFVAFKQGWRSGLLRALLGIIWVIYVISTMPYILCLL</sequence>
<evidence type="ECO:0000313" key="3">
    <source>
        <dbReference type="Proteomes" id="UP000799757"/>
    </source>
</evidence>
<keyword evidence="1" id="KW-0472">Membrane</keyword>
<dbReference type="EMBL" id="MU001813">
    <property type="protein sequence ID" value="KAF2797134.1"/>
    <property type="molecule type" value="Genomic_DNA"/>
</dbReference>
<organism evidence="2 3">
    <name type="scientific">Melanomma pulvis-pyrius CBS 109.77</name>
    <dbReference type="NCBI Taxonomy" id="1314802"/>
    <lineage>
        <taxon>Eukaryota</taxon>
        <taxon>Fungi</taxon>
        <taxon>Dikarya</taxon>
        <taxon>Ascomycota</taxon>
        <taxon>Pezizomycotina</taxon>
        <taxon>Dothideomycetes</taxon>
        <taxon>Pleosporomycetidae</taxon>
        <taxon>Pleosporales</taxon>
        <taxon>Melanommataceae</taxon>
        <taxon>Melanomma</taxon>
    </lineage>
</organism>
<keyword evidence="3" id="KW-1185">Reference proteome</keyword>
<protein>
    <submittedName>
        <fullName evidence="2">Uncharacterized protein</fullName>
    </submittedName>
</protein>
<keyword evidence="1" id="KW-0812">Transmembrane</keyword>
<gene>
    <name evidence="2" type="ORF">K505DRAFT_148339</name>
</gene>
<dbReference type="AlphaFoldDB" id="A0A6A6XLN3"/>
<evidence type="ECO:0000313" key="2">
    <source>
        <dbReference type="EMBL" id="KAF2797134.1"/>
    </source>
</evidence>
<name>A0A6A6XLN3_9PLEO</name>
<accession>A0A6A6XLN3</accession>
<reference evidence="2" key="1">
    <citation type="journal article" date="2020" name="Stud. Mycol.">
        <title>101 Dothideomycetes genomes: a test case for predicting lifestyles and emergence of pathogens.</title>
        <authorList>
            <person name="Haridas S."/>
            <person name="Albert R."/>
            <person name="Binder M."/>
            <person name="Bloem J."/>
            <person name="Labutti K."/>
            <person name="Salamov A."/>
            <person name="Andreopoulos B."/>
            <person name="Baker S."/>
            <person name="Barry K."/>
            <person name="Bills G."/>
            <person name="Bluhm B."/>
            <person name="Cannon C."/>
            <person name="Castanera R."/>
            <person name="Culley D."/>
            <person name="Daum C."/>
            <person name="Ezra D."/>
            <person name="Gonzalez J."/>
            <person name="Henrissat B."/>
            <person name="Kuo A."/>
            <person name="Liang C."/>
            <person name="Lipzen A."/>
            <person name="Lutzoni F."/>
            <person name="Magnuson J."/>
            <person name="Mondo S."/>
            <person name="Nolan M."/>
            <person name="Ohm R."/>
            <person name="Pangilinan J."/>
            <person name="Park H.-J."/>
            <person name="Ramirez L."/>
            <person name="Alfaro M."/>
            <person name="Sun H."/>
            <person name="Tritt A."/>
            <person name="Yoshinaga Y."/>
            <person name="Zwiers L.-H."/>
            <person name="Turgeon B."/>
            <person name="Goodwin S."/>
            <person name="Spatafora J."/>
            <person name="Crous P."/>
            <person name="Grigoriev I."/>
        </authorList>
    </citation>
    <scope>NUCLEOTIDE SEQUENCE</scope>
    <source>
        <strain evidence="2">CBS 109.77</strain>
    </source>
</reference>
<keyword evidence="1" id="KW-1133">Transmembrane helix</keyword>
<dbReference type="Proteomes" id="UP000799757">
    <property type="component" value="Unassembled WGS sequence"/>
</dbReference>